<dbReference type="PANTHER" id="PTHR43798:SF33">
    <property type="entry name" value="HYDROLASE, PUTATIVE (AFU_ORTHOLOGUE AFUA_2G14860)-RELATED"/>
    <property type="match status" value="1"/>
</dbReference>
<dbReference type="OrthoDB" id="9796770at2"/>
<dbReference type="InterPro" id="IPR050266">
    <property type="entry name" value="AB_hydrolase_sf"/>
</dbReference>
<keyword evidence="2 5" id="KW-0378">Hydrolase</keyword>
<evidence type="ECO:0000256" key="1">
    <source>
        <dbReference type="ARBA" id="ARBA00010088"/>
    </source>
</evidence>
<evidence type="ECO:0000313" key="5">
    <source>
        <dbReference type="EMBL" id="RNI26058.1"/>
    </source>
</evidence>
<dbReference type="InterPro" id="IPR002410">
    <property type="entry name" value="Peptidase_S33"/>
</dbReference>
<protein>
    <submittedName>
        <fullName evidence="5">Alpha/beta hydrolase</fullName>
    </submittedName>
</protein>
<reference evidence="5 6" key="1">
    <citation type="submission" date="2018-11" db="EMBL/GenBank/DDBJ databases">
        <title>Rufibacter latericius sp. nov., isolated from water in Baiyang Lake.</title>
        <authorList>
            <person name="Yang Y."/>
        </authorList>
    </citation>
    <scope>NUCLEOTIDE SEQUENCE [LARGE SCALE GENOMIC DNA]</scope>
    <source>
        <strain evidence="5 6">R-22-1c-1</strain>
    </source>
</reference>
<feature type="signal peptide" evidence="3">
    <location>
        <begin position="1"/>
        <end position="22"/>
    </location>
</feature>
<accession>A0A3M9MN09</accession>
<dbReference type="SUPFAM" id="SSF53474">
    <property type="entry name" value="alpha/beta-Hydrolases"/>
    <property type="match status" value="1"/>
</dbReference>
<feature type="chain" id="PRO_5018176045" evidence="3">
    <location>
        <begin position="23"/>
        <end position="318"/>
    </location>
</feature>
<dbReference type="PANTHER" id="PTHR43798">
    <property type="entry name" value="MONOACYLGLYCEROL LIPASE"/>
    <property type="match status" value="1"/>
</dbReference>
<dbReference type="AlphaFoldDB" id="A0A3M9MN09"/>
<dbReference type="Gene3D" id="3.40.50.1820">
    <property type="entry name" value="alpha/beta hydrolase"/>
    <property type="match status" value="1"/>
</dbReference>
<evidence type="ECO:0000256" key="3">
    <source>
        <dbReference type="SAM" id="SignalP"/>
    </source>
</evidence>
<dbReference type="InterPro" id="IPR029058">
    <property type="entry name" value="AB_hydrolase_fold"/>
</dbReference>
<dbReference type="GO" id="GO:0008233">
    <property type="term" value="F:peptidase activity"/>
    <property type="evidence" value="ECO:0007669"/>
    <property type="project" value="InterPro"/>
</dbReference>
<gene>
    <name evidence="5" type="ORF">EFB08_14625</name>
</gene>
<dbReference type="EMBL" id="RJJD01000008">
    <property type="protein sequence ID" value="RNI26058.1"/>
    <property type="molecule type" value="Genomic_DNA"/>
</dbReference>
<feature type="domain" description="AB hydrolase-1" evidence="4">
    <location>
        <begin position="59"/>
        <end position="298"/>
    </location>
</feature>
<dbReference type="GO" id="GO:0016020">
    <property type="term" value="C:membrane"/>
    <property type="evidence" value="ECO:0007669"/>
    <property type="project" value="TreeGrafter"/>
</dbReference>
<sequence length="318" mass="36033">MKQLRPILLLLLLFGPAFSTFAQKTPLVTNASAPRELRLTMSDGTELYVKVSGKGKPCLFIHGGPGAWSHSFEVLGVNTLEDSLQMVYVDQRGSGRSGKAPDGNYSLQRTVQDFEEVRQQLGYPTWTVLAHSFGGILATEYAYYYPKTISRMVLLNATLNLNYSAQVQIDKGLEILKPENPAPFLDKNKPVIDRFMMMIQALNEKNAYHQLMYTTTDGLNKMNAEDAKRPPNYSFGQAWMNYPEYFQDFTEVTRHLKMPVLVISGEQDFSIGPEHYKSFKFPNQTSASMPGGHVIYLEQNAQFQKTIKEFLKKTSRKS</sequence>
<keyword evidence="6" id="KW-1185">Reference proteome</keyword>
<dbReference type="InterPro" id="IPR000073">
    <property type="entry name" value="AB_hydrolase_1"/>
</dbReference>
<keyword evidence="3" id="KW-0732">Signal</keyword>
<dbReference type="Pfam" id="PF00561">
    <property type="entry name" value="Abhydrolase_1"/>
    <property type="match status" value="1"/>
</dbReference>
<dbReference type="GO" id="GO:0006508">
    <property type="term" value="P:proteolysis"/>
    <property type="evidence" value="ECO:0007669"/>
    <property type="project" value="InterPro"/>
</dbReference>
<organism evidence="5 6">
    <name type="scientific">Rufibacter latericius</name>
    <dbReference type="NCBI Taxonomy" id="2487040"/>
    <lineage>
        <taxon>Bacteria</taxon>
        <taxon>Pseudomonadati</taxon>
        <taxon>Bacteroidota</taxon>
        <taxon>Cytophagia</taxon>
        <taxon>Cytophagales</taxon>
        <taxon>Hymenobacteraceae</taxon>
        <taxon>Rufibacter</taxon>
    </lineage>
</organism>
<proteinExistence type="inferred from homology"/>
<dbReference type="RefSeq" id="WP_123127681.1">
    <property type="nucleotide sequence ID" value="NZ_RJJD01000008.1"/>
</dbReference>
<name>A0A3M9MN09_9BACT</name>
<evidence type="ECO:0000313" key="6">
    <source>
        <dbReference type="Proteomes" id="UP000272117"/>
    </source>
</evidence>
<evidence type="ECO:0000256" key="2">
    <source>
        <dbReference type="ARBA" id="ARBA00022801"/>
    </source>
</evidence>
<dbReference type="Proteomes" id="UP000272117">
    <property type="component" value="Unassembled WGS sequence"/>
</dbReference>
<comment type="similarity">
    <text evidence="1">Belongs to the peptidase S33 family.</text>
</comment>
<comment type="caution">
    <text evidence="5">The sequence shown here is derived from an EMBL/GenBank/DDBJ whole genome shotgun (WGS) entry which is preliminary data.</text>
</comment>
<evidence type="ECO:0000259" key="4">
    <source>
        <dbReference type="Pfam" id="PF00561"/>
    </source>
</evidence>
<dbReference type="PRINTS" id="PR00793">
    <property type="entry name" value="PROAMNOPTASE"/>
</dbReference>